<gene>
    <name evidence="1" type="ORF">HaLaN_28684</name>
</gene>
<dbReference type="AlphaFoldDB" id="A0A6A0AC66"/>
<keyword evidence="2" id="KW-1185">Reference proteome</keyword>
<reference evidence="1 2" key="1">
    <citation type="submission" date="2020-02" db="EMBL/GenBank/DDBJ databases">
        <title>Draft genome sequence of Haematococcus lacustris strain NIES-144.</title>
        <authorList>
            <person name="Morimoto D."/>
            <person name="Nakagawa S."/>
            <person name="Yoshida T."/>
            <person name="Sawayama S."/>
        </authorList>
    </citation>
    <scope>NUCLEOTIDE SEQUENCE [LARGE SCALE GENOMIC DNA]</scope>
    <source>
        <strain evidence="1 2">NIES-144</strain>
    </source>
</reference>
<accession>A0A6A0AC66</accession>
<comment type="caution">
    <text evidence="1">The sequence shown here is derived from an EMBL/GenBank/DDBJ whole genome shotgun (WGS) entry which is preliminary data.</text>
</comment>
<name>A0A6A0AC66_HAELA</name>
<dbReference type="EMBL" id="BLLF01004600">
    <property type="protein sequence ID" value="GFH29933.1"/>
    <property type="molecule type" value="Genomic_DNA"/>
</dbReference>
<protein>
    <submittedName>
        <fullName evidence="1">Uncharacterized protein</fullName>
    </submittedName>
</protein>
<evidence type="ECO:0000313" key="2">
    <source>
        <dbReference type="Proteomes" id="UP000485058"/>
    </source>
</evidence>
<sequence>MACCELTTLTFVPGQTELTHSLSDQSLQSLSDQQNSFNKEQHVGLPTKLIQQGTTCWAVGNLTPLQY</sequence>
<evidence type="ECO:0000313" key="1">
    <source>
        <dbReference type="EMBL" id="GFH29933.1"/>
    </source>
</evidence>
<proteinExistence type="predicted"/>
<organism evidence="1 2">
    <name type="scientific">Haematococcus lacustris</name>
    <name type="common">Green alga</name>
    <name type="synonym">Haematococcus pluvialis</name>
    <dbReference type="NCBI Taxonomy" id="44745"/>
    <lineage>
        <taxon>Eukaryota</taxon>
        <taxon>Viridiplantae</taxon>
        <taxon>Chlorophyta</taxon>
        <taxon>core chlorophytes</taxon>
        <taxon>Chlorophyceae</taxon>
        <taxon>CS clade</taxon>
        <taxon>Chlamydomonadales</taxon>
        <taxon>Haematococcaceae</taxon>
        <taxon>Haematococcus</taxon>
    </lineage>
</organism>
<feature type="non-terminal residue" evidence="1">
    <location>
        <position position="1"/>
    </location>
</feature>
<dbReference type="Proteomes" id="UP000485058">
    <property type="component" value="Unassembled WGS sequence"/>
</dbReference>